<keyword evidence="2" id="KW-0812">Transmembrane</keyword>
<dbReference type="Proteomes" id="UP000799424">
    <property type="component" value="Unassembled WGS sequence"/>
</dbReference>
<keyword evidence="2" id="KW-1133">Transmembrane helix</keyword>
<feature type="region of interest" description="Disordered" evidence="1">
    <location>
        <begin position="42"/>
        <end position="67"/>
    </location>
</feature>
<feature type="compositionally biased region" description="Basic and acidic residues" evidence="1">
    <location>
        <begin position="42"/>
        <end position="61"/>
    </location>
</feature>
<gene>
    <name evidence="3" type="ORF">CC86DRAFT_370896</name>
</gene>
<reference evidence="3" key="1">
    <citation type="journal article" date="2020" name="Stud. Mycol.">
        <title>101 Dothideomycetes genomes: a test case for predicting lifestyles and emergence of pathogens.</title>
        <authorList>
            <person name="Haridas S."/>
            <person name="Albert R."/>
            <person name="Binder M."/>
            <person name="Bloem J."/>
            <person name="Labutti K."/>
            <person name="Salamov A."/>
            <person name="Andreopoulos B."/>
            <person name="Baker S."/>
            <person name="Barry K."/>
            <person name="Bills G."/>
            <person name="Bluhm B."/>
            <person name="Cannon C."/>
            <person name="Castanera R."/>
            <person name="Culley D."/>
            <person name="Daum C."/>
            <person name="Ezra D."/>
            <person name="Gonzalez J."/>
            <person name="Henrissat B."/>
            <person name="Kuo A."/>
            <person name="Liang C."/>
            <person name="Lipzen A."/>
            <person name="Lutzoni F."/>
            <person name="Magnuson J."/>
            <person name="Mondo S."/>
            <person name="Nolan M."/>
            <person name="Ohm R."/>
            <person name="Pangilinan J."/>
            <person name="Park H.-J."/>
            <person name="Ramirez L."/>
            <person name="Alfaro M."/>
            <person name="Sun H."/>
            <person name="Tritt A."/>
            <person name="Yoshinaga Y."/>
            <person name="Zwiers L.-H."/>
            <person name="Turgeon B."/>
            <person name="Goodwin S."/>
            <person name="Spatafora J."/>
            <person name="Crous P."/>
            <person name="Grigoriev I."/>
        </authorList>
    </citation>
    <scope>NUCLEOTIDE SEQUENCE</scope>
    <source>
        <strain evidence="3">CBS 113818</strain>
    </source>
</reference>
<proteinExistence type="predicted"/>
<dbReference type="AlphaFoldDB" id="A0A6A6ZVM1"/>
<keyword evidence="2" id="KW-0472">Membrane</keyword>
<evidence type="ECO:0000256" key="1">
    <source>
        <dbReference type="SAM" id="MobiDB-lite"/>
    </source>
</evidence>
<organism evidence="3 4">
    <name type="scientific">Ophiobolus disseminans</name>
    <dbReference type="NCBI Taxonomy" id="1469910"/>
    <lineage>
        <taxon>Eukaryota</taxon>
        <taxon>Fungi</taxon>
        <taxon>Dikarya</taxon>
        <taxon>Ascomycota</taxon>
        <taxon>Pezizomycotina</taxon>
        <taxon>Dothideomycetes</taxon>
        <taxon>Pleosporomycetidae</taxon>
        <taxon>Pleosporales</taxon>
        <taxon>Pleosporineae</taxon>
        <taxon>Phaeosphaeriaceae</taxon>
        <taxon>Ophiobolus</taxon>
    </lineage>
</organism>
<evidence type="ECO:0000256" key="2">
    <source>
        <dbReference type="SAM" id="Phobius"/>
    </source>
</evidence>
<accession>A0A6A6ZVM1</accession>
<protein>
    <submittedName>
        <fullName evidence="3">Uncharacterized protein</fullName>
    </submittedName>
</protein>
<name>A0A6A6ZVM1_9PLEO</name>
<dbReference type="EMBL" id="MU006228">
    <property type="protein sequence ID" value="KAF2825110.1"/>
    <property type="molecule type" value="Genomic_DNA"/>
</dbReference>
<evidence type="ECO:0000313" key="4">
    <source>
        <dbReference type="Proteomes" id="UP000799424"/>
    </source>
</evidence>
<keyword evidence="4" id="KW-1185">Reference proteome</keyword>
<sequence>MGRLPHASISKGHLFISYAAYFLLPLAGFHFTPEKRPFILSTKDGRGIPDHHTKRVTDNHGTRPCQVEGLQDRNSEYWQILG</sequence>
<evidence type="ECO:0000313" key="3">
    <source>
        <dbReference type="EMBL" id="KAF2825110.1"/>
    </source>
</evidence>
<feature type="transmembrane region" description="Helical" evidence="2">
    <location>
        <begin position="12"/>
        <end position="31"/>
    </location>
</feature>